<reference evidence="2" key="2">
    <citation type="submission" date="2015-07" db="EMBL/GenBank/DDBJ databases">
        <title>Plasmids, circular viruses and viroids from rat gut.</title>
        <authorList>
            <person name="Jorgensen T.J."/>
            <person name="Hansen M.A."/>
            <person name="Xu Z."/>
            <person name="Tabak M.A."/>
            <person name="Sorensen S.J."/>
            <person name="Hansen L.H."/>
        </authorList>
    </citation>
    <scope>NUCLEOTIDE SEQUENCE</scope>
    <source>
        <plasmid evidence="2">pRGFK1648</plasmid>
    </source>
</reference>
<keyword evidence="2" id="KW-0614">Plasmid</keyword>
<dbReference type="EMBL" id="LN854154">
    <property type="protein sequence ID" value="CRY97572.1"/>
    <property type="molecule type" value="Genomic_DNA"/>
</dbReference>
<geneLocation type="plasmid" evidence="2">
    <name>pRGFK1648</name>
</geneLocation>
<proteinExistence type="predicted"/>
<evidence type="ECO:0000313" key="2">
    <source>
        <dbReference type="EMBL" id="CRY97572.1"/>
    </source>
</evidence>
<feature type="coiled-coil region" evidence="1">
    <location>
        <begin position="23"/>
        <end position="50"/>
    </location>
</feature>
<reference evidence="2" key="1">
    <citation type="submission" date="2015-06" db="EMBL/GenBank/DDBJ databases">
        <authorList>
            <person name="Joergensen T."/>
        </authorList>
    </citation>
    <scope>NUCLEOTIDE SEQUENCE</scope>
    <source>
        <plasmid evidence="2">pRGFK1648</plasmid>
    </source>
</reference>
<organism evidence="2">
    <name type="scientific">uncultured prokaryote</name>
    <dbReference type="NCBI Taxonomy" id="198431"/>
    <lineage>
        <taxon>unclassified sequences</taxon>
        <taxon>environmental samples</taxon>
    </lineage>
</organism>
<evidence type="ECO:0000256" key="1">
    <source>
        <dbReference type="SAM" id="Coils"/>
    </source>
</evidence>
<dbReference type="AlphaFoldDB" id="A0A0H5QP77"/>
<sequence length="53" mass="6165">MENEKKPSTSVNLDIKDTAGYLLMEHEERMQKLLSRIRGKQNENTNVKAECKD</sequence>
<name>A0A0H5QP77_9ZZZZ</name>
<accession>A0A0H5QP77</accession>
<keyword evidence="1" id="KW-0175">Coiled coil</keyword>
<protein>
    <submittedName>
        <fullName evidence="2">Uncharacterized protein</fullName>
    </submittedName>
</protein>